<dbReference type="Pfam" id="PF00071">
    <property type="entry name" value="Ras"/>
    <property type="match status" value="1"/>
</dbReference>
<dbReference type="OMA" id="FMHESIS"/>
<dbReference type="InParanoid" id="A0A078A2I4"/>
<dbReference type="AlphaFoldDB" id="A0A078A2I4"/>
<dbReference type="InterPro" id="IPR005225">
    <property type="entry name" value="Small_GTP-bd"/>
</dbReference>
<name>A0A078A2I4_STYLE</name>
<comment type="similarity">
    <text evidence="1">Belongs to the small GTPase superfamily. Rab family.</text>
</comment>
<dbReference type="SMART" id="SM00174">
    <property type="entry name" value="RHO"/>
    <property type="match status" value="1"/>
</dbReference>
<dbReference type="EMBL" id="CCKQ01004586">
    <property type="protein sequence ID" value="CDW75748.1"/>
    <property type="molecule type" value="Genomic_DNA"/>
</dbReference>
<dbReference type="InterPro" id="IPR027417">
    <property type="entry name" value="P-loop_NTPase"/>
</dbReference>
<dbReference type="SMART" id="SM00176">
    <property type="entry name" value="RAN"/>
    <property type="match status" value="1"/>
</dbReference>
<evidence type="ECO:0000313" key="3">
    <source>
        <dbReference type="EMBL" id="CDW75748.1"/>
    </source>
</evidence>
<dbReference type="PROSITE" id="PS51419">
    <property type="entry name" value="RAB"/>
    <property type="match status" value="1"/>
</dbReference>
<dbReference type="NCBIfam" id="TIGR00231">
    <property type="entry name" value="small_GTP"/>
    <property type="match status" value="1"/>
</dbReference>
<dbReference type="OrthoDB" id="10448765at2759"/>
<evidence type="ECO:0000256" key="1">
    <source>
        <dbReference type="ARBA" id="ARBA00006270"/>
    </source>
</evidence>
<gene>
    <name evidence="3" type="primary">Contig17148.g18275</name>
    <name evidence="3" type="ORF">STYLEM_4743</name>
</gene>
<dbReference type="SUPFAM" id="SSF52540">
    <property type="entry name" value="P-loop containing nucleoside triphosphate hydrolases"/>
    <property type="match status" value="1"/>
</dbReference>
<evidence type="ECO:0000313" key="4">
    <source>
        <dbReference type="Proteomes" id="UP000039865"/>
    </source>
</evidence>
<reference evidence="3 4" key="1">
    <citation type="submission" date="2014-06" db="EMBL/GenBank/DDBJ databases">
        <authorList>
            <person name="Swart Estienne"/>
        </authorList>
    </citation>
    <scope>NUCLEOTIDE SEQUENCE [LARGE SCALE GENOMIC DNA]</scope>
    <source>
        <strain evidence="3 4">130c</strain>
    </source>
</reference>
<dbReference type="PRINTS" id="PR00449">
    <property type="entry name" value="RASTRNSFRMNG"/>
</dbReference>
<dbReference type="PROSITE" id="PS51421">
    <property type="entry name" value="RAS"/>
    <property type="match status" value="1"/>
</dbReference>
<dbReference type="InterPro" id="IPR050209">
    <property type="entry name" value="Rab_GTPases_membrane_traffic"/>
</dbReference>
<keyword evidence="4" id="KW-1185">Reference proteome</keyword>
<dbReference type="SMART" id="SM00173">
    <property type="entry name" value="RAS"/>
    <property type="match status" value="1"/>
</dbReference>
<proteinExistence type="inferred from homology"/>
<sequence>MQKQQQRSKALNFKVIIVGDQSVGKTHIIHQYVQGQVPADSQATIGVDFQVKTVIFPKRNETIKLNIFDTAGEEKYHAVTACHYRKAKGAVIVYDVSNRKSFENVEKWLKDVTQLADHDCSILIIGNKNDVDLRKVETPSQSRPGSRQQKVDPNLPRRQVSTLEGIEFAKQHQVSFFEVSAFMHESISKAFNTLAEQILNQFQLEQIQRDLSSVDTNRGRNGSITLKRGRFECCVSSGRDGYEQQSAGGCCS</sequence>
<organism evidence="3 4">
    <name type="scientific">Stylonychia lemnae</name>
    <name type="common">Ciliate</name>
    <dbReference type="NCBI Taxonomy" id="5949"/>
    <lineage>
        <taxon>Eukaryota</taxon>
        <taxon>Sar</taxon>
        <taxon>Alveolata</taxon>
        <taxon>Ciliophora</taxon>
        <taxon>Intramacronucleata</taxon>
        <taxon>Spirotrichea</taxon>
        <taxon>Stichotrichia</taxon>
        <taxon>Sporadotrichida</taxon>
        <taxon>Oxytrichidae</taxon>
        <taxon>Stylonychinae</taxon>
        <taxon>Stylonychia</taxon>
    </lineage>
</organism>
<accession>A0A078A2I4</accession>
<dbReference type="Proteomes" id="UP000039865">
    <property type="component" value="Unassembled WGS sequence"/>
</dbReference>
<dbReference type="FunFam" id="3.40.50.300:FF:001447">
    <property type="entry name" value="Ras-related protein Rab-1B"/>
    <property type="match status" value="1"/>
</dbReference>
<feature type="region of interest" description="Disordered" evidence="2">
    <location>
        <begin position="137"/>
        <end position="156"/>
    </location>
</feature>
<dbReference type="CDD" id="cd00154">
    <property type="entry name" value="Rab"/>
    <property type="match status" value="1"/>
</dbReference>
<dbReference type="GO" id="GO:0003924">
    <property type="term" value="F:GTPase activity"/>
    <property type="evidence" value="ECO:0007669"/>
    <property type="project" value="InterPro"/>
</dbReference>
<dbReference type="SMART" id="SM00175">
    <property type="entry name" value="RAB"/>
    <property type="match status" value="1"/>
</dbReference>
<feature type="compositionally biased region" description="Polar residues" evidence="2">
    <location>
        <begin position="138"/>
        <end position="148"/>
    </location>
</feature>
<dbReference type="InterPro" id="IPR001806">
    <property type="entry name" value="Small_GTPase"/>
</dbReference>
<dbReference type="PROSITE" id="PS51420">
    <property type="entry name" value="RHO"/>
    <property type="match status" value="1"/>
</dbReference>
<protein>
    <submittedName>
        <fullName evidence="3">Rab-protein 10</fullName>
    </submittedName>
</protein>
<evidence type="ECO:0000256" key="2">
    <source>
        <dbReference type="SAM" id="MobiDB-lite"/>
    </source>
</evidence>
<dbReference type="Gene3D" id="3.40.50.300">
    <property type="entry name" value="P-loop containing nucleotide triphosphate hydrolases"/>
    <property type="match status" value="1"/>
</dbReference>
<dbReference type="GO" id="GO:0005525">
    <property type="term" value="F:GTP binding"/>
    <property type="evidence" value="ECO:0007669"/>
    <property type="project" value="InterPro"/>
</dbReference>
<dbReference type="PANTHER" id="PTHR47979">
    <property type="entry name" value="DRAB11-RELATED"/>
    <property type="match status" value="1"/>
</dbReference>